<keyword evidence="1" id="KW-0812">Transmembrane</keyword>
<dbReference type="Proteomes" id="UP000325788">
    <property type="component" value="Unassembled WGS sequence"/>
</dbReference>
<gene>
    <name evidence="2" type="ORF">F4W09_04825</name>
</gene>
<dbReference type="AlphaFoldDB" id="A0A5N4WQR7"/>
<organism evidence="2 3">
    <name type="scientific">Acinetobacter tandoii</name>
    <dbReference type="NCBI Taxonomy" id="202954"/>
    <lineage>
        <taxon>Bacteria</taxon>
        <taxon>Pseudomonadati</taxon>
        <taxon>Pseudomonadota</taxon>
        <taxon>Gammaproteobacteria</taxon>
        <taxon>Moraxellales</taxon>
        <taxon>Moraxellaceae</taxon>
        <taxon>Acinetobacter</taxon>
    </lineage>
</organism>
<evidence type="ECO:0000313" key="3">
    <source>
        <dbReference type="Proteomes" id="UP000325788"/>
    </source>
</evidence>
<proteinExistence type="predicted"/>
<keyword evidence="1" id="KW-1133">Transmembrane helix</keyword>
<protein>
    <submittedName>
        <fullName evidence="2">Uncharacterized protein</fullName>
    </submittedName>
</protein>
<sequence>MNQPEVNKKPMPWKLMAFGLLIPVFILGMALLAAKSDADNKKQYDLERAEIQKRVELRQQREAAAQAKSE</sequence>
<keyword evidence="1" id="KW-0472">Membrane</keyword>
<evidence type="ECO:0000313" key="2">
    <source>
        <dbReference type="EMBL" id="KAB1858063.1"/>
    </source>
</evidence>
<dbReference type="EMBL" id="VXLD01000002">
    <property type="protein sequence ID" value="KAB1858063.1"/>
    <property type="molecule type" value="Genomic_DNA"/>
</dbReference>
<evidence type="ECO:0000256" key="1">
    <source>
        <dbReference type="SAM" id="Phobius"/>
    </source>
</evidence>
<reference evidence="2 3" key="1">
    <citation type="submission" date="2019-09" db="EMBL/GenBank/DDBJ databases">
        <title>Draft genome sequence of Acinetobacter tandoii W4-4-4 isolated from environmental water sample.</title>
        <authorList>
            <person name="Wee S.K."/>
            <person name="Yan B."/>
            <person name="Mustaffa S.B."/>
            <person name="Yap E.P.H."/>
        </authorList>
    </citation>
    <scope>NUCLEOTIDE SEQUENCE [LARGE SCALE GENOMIC DNA]</scope>
    <source>
        <strain evidence="2 3">W4-4-4</strain>
    </source>
</reference>
<dbReference type="RefSeq" id="WP_016165899.1">
    <property type="nucleotide sequence ID" value="NZ_BBNK01000007.1"/>
</dbReference>
<name>A0A5N4WQR7_9GAMM</name>
<accession>A0A5N4WQR7</accession>
<comment type="caution">
    <text evidence="2">The sequence shown here is derived from an EMBL/GenBank/DDBJ whole genome shotgun (WGS) entry which is preliminary data.</text>
</comment>
<feature type="transmembrane region" description="Helical" evidence="1">
    <location>
        <begin position="15"/>
        <end position="34"/>
    </location>
</feature>